<protein>
    <submittedName>
        <fullName evidence="1">Uncharacterized protein</fullName>
    </submittedName>
</protein>
<name>A0A0E9UW07_ANGAN</name>
<reference evidence="1" key="1">
    <citation type="submission" date="2014-11" db="EMBL/GenBank/DDBJ databases">
        <authorList>
            <person name="Amaro Gonzalez C."/>
        </authorList>
    </citation>
    <scope>NUCLEOTIDE SEQUENCE</scope>
</reference>
<evidence type="ECO:0000313" key="1">
    <source>
        <dbReference type="EMBL" id="JAH69926.1"/>
    </source>
</evidence>
<dbReference type="AlphaFoldDB" id="A0A0E9UW07"/>
<sequence length="22" mass="2670">MSTNLFMRPSRYPFKQIQLIKA</sequence>
<accession>A0A0E9UW07</accession>
<organism evidence="1">
    <name type="scientific">Anguilla anguilla</name>
    <name type="common">European freshwater eel</name>
    <name type="synonym">Muraena anguilla</name>
    <dbReference type="NCBI Taxonomy" id="7936"/>
    <lineage>
        <taxon>Eukaryota</taxon>
        <taxon>Metazoa</taxon>
        <taxon>Chordata</taxon>
        <taxon>Craniata</taxon>
        <taxon>Vertebrata</taxon>
        <taxon>Euteleostomi</taxon>
        <taxon>Actinopterygii</taxon>
        <taxon>Neopterygii</taxon>
        <taxon>Teleostei</taxon>
        <taxon>Anguilliformes</taxon>
        <taxon>Anguillidae</taxon>
        <taxon>Anguilla</taxon>
    </lineage>
</organism>
<reference evidence="1" key="2">
    <citation type="journal article" date="2015" name="Fish Shellfish Immunol.">
        <title>Early steps in the European eel (Anguilla anguilla)-Vibrio vulnificus interaction in the gills: Role of the RtxA13 toxin.</title>
        <authorList>
            <person name="Callol A."/>
            <person name="Pajuelo D."/>
            <person name="Ebbesson L."/>
            <person name="Teles M."/>
            <person name="MacKenzie S."/>
            <person name="Amaro C."/>
        </authorList>
    </citation>
    <scope>NUCLEOTIDE SEQUENCE</scope>
</reference>
<proteinExistence type="predicted"/>
<dbReference type="EMBL" id="GBXM01038651">
    <property type="protein sequence ID" value="JAH69926.1"/>
    <property type="molecule type" value="Transcribed_RNA"/>
</dbReference>